<keyword evidence="3" id="KW-1185">Reference proteome</keyword>
<organism evidence="2 3">
    <name type="scientific">Chaetoceros tenuissimus</name>
    <dbReference type="NCBI Taxonomy" id="426638"/>
    <lineage>
        <taxon>Eukaryota</taxon>
        <taxon>Sar</taxon>
        <taxon>Stramenopiles</taxon>
        <taxon>Ochrophyta</taxon>
        <taxon>Bacillariophyta</taxon>
        <taxon>Coscinodiscophyceae</taxon>
        <taxon>Chaetocerotophycidae</taxon>
        <taxon>Chaetocerotales</taxon>
        <taxon>Chaetocerotaceae</taxon>
        <taxon>Chaetoceros</taxon>
    </lineage>
</organism>
<dbReference type="PANTHER" id="PTHR36453:SF1">
    <property type="entry name" value="RIGHT HANDED BETA HELIX DOMAIN-CONTAINING PROTEIN"/>
    <property type="match status" value="1"/>
</dbReference>
<dbReference type="SUPFAM" id="SSF51126">
    <property type="entry name" value="Pectin lyase-like"/>
    <property type="match status" value="1"/>
</dbReference>
<proteinExistence type="predicted"/>
<evidence type="ECO:0000313" key="3">
    <source>
        <dbReference type="Proteomes" id="UP001054902"/>
    </source>
</evidence>
<evidence type="ECO:0000256" key="1">
    <source>
        <dbReference type="SAM" id="SignalP"/>
    </source>
</evidence>
<dbReference type="AlphaFoldDB" id="A0AAD3HG81"/>
<dbReference type="Proteomes" id="UP001054902">
    <property type="component" value="Unassembled WGS sequence"/>
</dbReference>
<protein>
    <submittedName>
        <fullName evidence="2">Uncharacterized protein</fullName>
    </submittedName>
</protein>
<dbReference type="InterPro" id="IPR011050">
    <property type="entry name" value="Pectin_lyase_fold/virulence"/>
</dbReference>
<sequence length="895" mass="101119">MKALKIASTNALLYLLFQVLLVRSRADGSTLNTTRLDCGVRKLALEFAKSINNDQGALRHVFDALRLSDLCRVQYDEEDIIASTDRKLRHVEKMDTCSKEKCTYVTSKASDKDVNRDGSIDHPWHSIHEAIEFARSTPKFRTIVLREGIHYLNGKTLNLDQRDAGMTIRGYLGEEVWISGGIPLNVDFEETGNGLFQANISDLLQEIHIPSLVSLFTTNRRYFRARYPNSNPEIDQWGYASFGRDVYSINGKYAVEWHKPKPSSPPNITFVDLTKSNAGIPIKNNSAMPGYNWYTNGYGGSCAKVWGDNPSYWCSNSCQGGWAFVDAGCAERGRPQIPVGLSYNLTAQATKDFKMKNLSGGILHAWHSQSWALHMFNITTHDPINGKLRFGKGGGRQGARNWCRCDECTYAGLWCGQHQTPSWNDERLIGGSWIIENIFDELDSPGEFYFDKSTNMIYVKANSTMDLKDFKFAILDRLINIENTSNIWISNIGFKDSSPTYMKEMSAPSGGDWSLHRGGALYMERVAKITVNNCTFRRLDGNAIFLSRKTRHVTIEDSRFEWIGESAIATWGQTKEFDATDNNIPMFTRIIRNIFRELGIYQKQASAVGHCKAALTTIRENIMFNMPRAAINFNDMVGGGDIVERNLIFNTCRESGDHGPINTWDRLPFLTTLRDGVNASFDPLVRAIRKNFIFANYGASQGVDNDDGSSWYHVYKNLWYASMGFKMDYGGHDSIFEDNLVLSYPYDGQQCFTMDSFNRNNFTTNAHIVRRNRCFIGLGNKMSSGCGDPTCASPYPESKESLELIGTHRDTCSNAKLVLSSNKYFTPSGQGKIQLDDGLFTLEDAQTKCGMDTNSTVETLPNEMQILESVREMIREMNENNRNMFFESRDPSSYN</sequence>
<feature type="chain" id="PRO_5042102091" evidence="1">
    <location>
        <begin position="27"/>
        <end position="895"/>
    </location>
</feature>
<dbReference type="PANTHER" id="PTHR36453">
    <property type="entry name" value="SECRETED PROTEIN-RELATED"/>
    <property type="match status" value="1"/>
</dbReference>
<accession>A0AAD3HG81</accession>
<evidence type="ECO:0000313" key="2">
    <source>
        <dbReference type="EMBL" id="GFH62161.1"/>
    </source>
</evidence>
<gene>
    <name evidence="2" type="ORF">CTEN210_18637</name>
</gene>
<name>A0AAD3HG81_9STRA</name>
<feature type="signal peptide" evidence="1">
    <location>
        <begin position="1"/>
        <end position="26"/>
    </location>
</feature>
<comment type="caution">
    <text evidence="2">The sequence shown here is derived from an EMBL/GenBank/DDBJ whole genome shotgun (WGS) entry which is preliminary data.</text>
</comment>
<dbReference type="InterPro" id="IPR012334">
    <property type="entry name" value="Pectin_lyas_fold"/>
</dbReference>
<dbReference type="Gene3D" id="2.160.20.10">
    <property type="entry name" value="Single-stranded right-handed beta-helix, Pectin lyase-like"/>
    <property type="match status" value="2"/>
</dbReference>
<dbReference type="EMBL" id="BLLK01000079">
    <property type="protein sequence ID" value="GFH62161.1"/>
    <property type="molecule type" value="Genomic_DNA"/>
</dbReference>
<reference evidence="2 3" key="1">
    <citation type="journal article" date="2021" name="Sci. Rep.">
        <title>The genome of the diatom Chaetoceros tenuissimus carries an ancient integrated fragment of an extant virus.</title>
        <authorList>
            <person name="Hongo Y."/>
            <person name="Kimura K."/>
            <person name="Takaki Y."/>
            <person name="Yoshida Y."/>
            <person name="Baba S."/>
            <person name="Kobayashi G."/>
            <person name="Nagasaki K."/>
            <person name="Hano T."/>
            <person name="Tomaru Y."/>
        </authorList>
    </citation>
    <scope>NUCLEOTIDE SEQUENCE [LARGE SCALE GENOMIC DNA]</scope>
    <source>
        <strain evidence="2 3">NIES-3715</strain>
    </source>
</reference>
<keyword evidence="1" id="KW-0732">Signal</keyword>